<accession>A0ABX2E7V3</accession>
<organism evidence="5 6">
    <name type="scientific">Winogradskyella litoriviva</name>
    <dbReference type="NCBI Taxonomy" id="1220182"/>
    <lineage>
        <taxon>Bacteria</taxon>
        <taxon>Pseudomonadati</taxon>
        <taxon>Bacteroidota</taxon>
        <taxon>Flavobacteriia</taxon>
        <taxon>Flavobacteriales</taxon>
        <taxon>Flavobacteriaceae</taxon>
        <taxon>Winogradskyella</taxon>
    </lineage>
</organism>
<dbReference type="InterPro" id="IPR011626">
    <property type="entry name" value="Alpha-macroglobulin_TED"/>
</dbReference>
<dbReference type="InterPro" id="IPR041462">
    <property type="entry name" value="Bact_A2M_MG6"/>
</dbReference>
<dbReference type="InterPro" id="IPR051802">
    <property type="entry name" value="YfhM-like"/>
</dbReference>
<dbReference type="Pfam" id="PF17972">
    <property type="entry name" value="bMG5"/>
    <property type="match status" value="1"/>
</dbReference>
<comment type="caution">
    <text evidence="5">The sequence shown here is derived from an EMBL/GenBank/DDBJ whole genome shotgun (WGS) entry which is preliminary data.</text>
</comment>
<dbReference type="InterPro" id="IPR021868">
    <property type="entry name" value="Alpha_2_Macroglob_MG3"/>
</dbReference>
<evidence type="ECO:0000313" key="6">
    <source>
        <dbReference type="Proteomes" id="UP000805085"/>
    </source>
</evidence>
<name>A0ABX2E7V3_9FLAO</name>
<gene>
    <name evidence="5" type="ORF">HNV10_14675</name>
</gene>
<protein>
    <recommendedName>
        <fullName evidence="7">Alpha-2-macroglobulin family protein</fullName>
    </recommendedName>
</protein>
<proteinExistence type="inferred from homology"/>
<dbReference type="SMART" id="SM01419">
    <property type="entry name" value="Thiol-ester_cl"/>
    <property type="match status" value="1"/>
</dbReference>
<comment type="similarity">
    <text evidence="1">Belongs to the protease inhibitor I39 (alpha-2-macroglobulin) family. Bacterial alpha-2-macroglobulin subfamily.</text>
</comment>
<dbReference type="Pfam" id="PF07678">
    <property type="entry name" value="TED_complement"/>
    <property type="match status" value="1"/>
</dbReference>
<evidence type="ECO:0000259" key="3">
    <source>
        <dbReference type="SMART" id="SM01359"/>
    </source>
</evidence>
<dbReference type="SMART" id="SM01359">
    <property type="entry name" value="A2M_N_2"/>
    <property type="match status" value="1"/>
</dbReference>
<dbReference type="PANTHER" id="PTHR40094">
    <property type="entry name" value="ALPHA-2-MACROGLOBULIN HOMOLOG"/>
    <property type="match status" value="1"/>
</dbReference>
<dbReference type="Pfam" id="PF00207">
    <property type="entry name" value="A2M"/>
    <property type="match status" value="1"/>
</dbReference>
<dbReference type="PANTHER" id="PTHR40094:SF1">
    <property type="entry name" value="UBIQUITIN DOMAIN-CONTAINING PROTEIN"/>
    <property type="match status" value="1"/>
</dbReference>
<dbReference type="SUPFAM" id="SSF48239">
    <property type="entry name" value="Terpenoid cyclases/Protein prenyltransferases"/>
    <property type="match status" value="1"/>
</dbReference>
<evidence type="ECO:0000313" key="5">
    <source>
        <dbReference type="EMBL" id="NRD24500.1"/>
    </source>
</evidence>
<dbReference type="InterPro" id="IPR011625">
    <property type="entry name" value="A2M_N_BRD"/>
</dbReference>
<dbReference type="Pfam" id="PF07703">
    <property type="entry name" value="A2M_BRD"/>
    <property type="match status" value="1"/>
</dbReference>
<dbReference type="Pfam" id="PF01835">
    <property type="entry name" value="MG2"/>
    <property type="match status" value="1"/>
</dbReference>
<evidence type="ECO:0000256" key="1">
    <source>
        <dbReference type="ARBA" id="ARBA00010556"/>
    </source>
</evidence>
<feature type="domain" description="Alpha-2-macroglobulin bait region" evidence="3">
    <location>
        <begin position="995"/>
        <end position="1137"/>
    </location>
</feature>
<dbReference type="Proteomes" id="UP000805085">
    <property type="component" value="Unassembled WGS sequence"/>
</dbReference>
<dbReference type="CDD" id="cd02891">
    <property type="entry name" value="A2M_like"/>
    <property type="match status" value="1"/>
</dbReference>
<evidence type="ECO:0000259" key="4">
    <source>
        <dbReference type="SMART" id="SM01360"/>
    </source>
</evidence>
<dbReference type="PROSITE" id="PS51257">
    <property type="entry name" value="PROKAR_LIPOPROTEIN"/>
    <property type="match status" value="1"/>
</dbReference>
<dbReference type="InterPro" id="IPR001599">
    <property type="entry name" value="Macroglobln_a2"/>
</dbReference>
<dbReference type="InterPro" id="IPR041203">
    <property type="entry name" value="Bact_A2M_MG5"/>
</dbReference>
<evidence type="ECO:0000256" key="2">
    <source>
        <dbReference type="ARBA" id="ARBA00022729"/>
    </source>
</evidence>
<dbReference type="Pfam" id="PF17973">
    <property type="entry name" value="bMG10"/>
    <property type="match status" value="1"/>
</dbReference>
<keyword evidence="2" id="KW-0732">Signal</keyword>
<dbReference type="EMBL" id="JABRWQ010000006">
    <property type="protein sequence ID" value="NRD24500.1"/>
    <property type="molecule type" value="Genomic_DNA"/>
</dbReference>
<dbReference type="RefSeq" id="WP_173302144.1">
    <property type="nucleotide sequence ID" value="NZ_JABRWQ010000006.1"/>
</dbReference>
<dbReference type="Gene3D" id="1.50.10.20">
    <property type="match status" value="1"/>
</dbReference>
<dbReference type="SMART" id="SM01360">
    <property type="entry name" value="A2M"/>
    <property type="match status" value="1"/>
</dbReference>
<feature type="domain" description="Alpha-2-macroglobulin" evidence="4">
    <location>
        <begin position="1202"/>
        <end position="1291"/>
    </location>
</feature>
<dbReference type="InterPro" id="IPR041246">
    <property type="entry name" value="Bact_MG10"/>
</dbReference>
<dbReference type="InterPro" id="IPR002890">
    <property type="entry name" value="MG2"/>
</dbReference>
<sequence>MSIKKHLILLLILILTLIFSCKKKPVETDNIFKYRDYISYTTSGIVSASEPIKISLANEVEGWEAEQNIDDAIIKTQPHIQGTLKALDKHTLLFTPDEALESATEYAVTVKLGELYKSIPKEFEDYTFQFKTITPSFSIVTNNLQSYSKEWQYVLGQLRSSDVITLEDAKKLVSAKQNKKDLNLVWLEMPEPSKYFEFRIDSIKREIEDSKIDIAWDGKAIKAENKGDNFINIPGKNNFSIIETQVIQNPEQYLSLNFSDPLKKQQNFAGLVTIQNVKNPKYIVDGNVLKVYPDTKLVGDIKVDVFTGITNTDGFKLKKAFSQTLTFEELKPQVRLISNGSILPNSKDLKFNFEAVNLSKVDVRIIKIFEDNVLQFLQENNMNSNYEHAIKQVGRRIAKETITLIGNENLNTGEWKAYSIDLSKYLQADPGAIYRVEVSFKQDYSLYDCSSKSETTEVEEDDYYDEYYEEDFYASEDLSEEEEELREERYWDNLSYRYRNTNYRYRDRDNPCTESYFNYGNRAISLNLIGSNLGVIAKQGNDFKYFFAVTNILSTDPETNANVTLYNYQQQEIAKGNTNNDGIVEIDAKKRAAFAIVSKGKSVSYVKLHDGNSLSLSKFDVSGNRLQRGLKGYIYGERGVWRPGDSLFLTFVLNDKANKLPKRHPVKLEITDPVGKLVYRKVSIDNINNFYDFTVPTSTDYKTGNYNAKVSVGGANFTKSLKIETVKPNRLKIKIDFEDEVLTNNKPLQGDLNVAWLHGAPAKNLKAEIKAKFTTSYTSFKGYKNYVFSDPTKNFSSEETNVFEGYLDAEGNAKVDSKLNIGKNAPGMLTAQFLVRAFENGGDFSLDAFTMPYAPYESFVGLQSPKGNNYGSFFTDENQTFDIATVTAEGKPIQRNKLEVKVYKIEWRWWWNSSYDNLSSYVSSNYHRPVQQYEIDTDANGKASFKLNIPETERGRYLIRVVDPVSGHATGRTAYFYKNWWSNSAGGDKEAAKMLVFSTDKDNYNVGDTAKLTFPSGSEGRALVSIENGTEVLQHQWVKTKPGETTIDIPVTAEMAPNVFINISLLQPHAITSNDLPIRLFGVIPMMVENPETRLDPQINMPDVIQPEQSYEIKVSEKNNKSMTYTIAVVEEGLLDLTRFKTPNAWDSFYAREALGVKTWDIFDDVIGAYSGSIDQVFAIGGDGSAAGGKNKKANRFKPVVTYLGPFLLDAGKTKTHQLKMPNYVGAVRTMVVAGNSNTEAYGSAEKSVKVKKPLMVLATLPRKLSPGEKVTLPVTVFAMENKVKDVTLSVNVSDGITIKGNKSQLLKFSKPDEKMVYFELDVSKAKGINTIEVVATGNGEKSTYKVEIDVENPNPFTSLVIDSELQANAKQTVEFSTFGVPGTNSAMVEFSTLPPMDFTKRLAYLIRYPHGCVEQTTSGVFPQLFLADIFDLTPQKKKQVQRNIESGINRLGRFQNASGGLGYWMGENSANDWGTSYAGHFMIEAEKKGFILPLSFKSNWIAYQRQAARNWRPSYKSYHTDFAQAYRLYTLALAGAPDLASMNRLREFDEISNDAKWRLAAAYALAGQKEASEAILKSANIDFEDNEANHYTYGSVYRNRAMALETMLLINHSQKTDIAKSIAKSLASDRWMSTQTTAYNLLALGKMITQNGGKELKLTYTINGKTETIDTKNGIAQRNVAIKEGENQIAITNSKDNLVYVRVLNSGKLKLGDEIAEQRGLSISTVYKDLQGNKIDVTKLQQGQDFVATVSISNLTRDYVNDVALTQIFPSGWDIVNTRFTDFGDTTVSNARYTDIRDDRVNFYFDMNRQGKYGTKTFTVMLNASYLGTYYLPGAQAEAMYDNDDYLVRNKGQWVTVEK</sequence>
<dbReference type="InterPro" id="IPR008930">
    <property type="entry name" value="Terpenoid_cyclase/PrenylTrfase"/>
</dbReference>
<dbReference type="Gene3D" id="2.60.40.1930">
    <property type="match status" value="1"/>
</dbReference>
<dbReference type="InterPro" id="IPR047565">
    <property type="entry name" value="Alpha-macroglob_thiol-ester_cl"/>
</dbReference>
<dbReference type="Pfam" id="PF17962">
    <property type="entry name" value="bMG6"/>
    <property type="match status" value="1"/>
</dbReference>
<keyword evidence="6" id="KW-1185">Reference proteome</keyword>
<dbReference type="Pfam" id="PF11974">
    <property type="entry name" value="bMG3"/>
    <property type="match status" value="1"/>
</dbReference>
<reference evidence="5 6" key="1">
    <citation type="journal article" date="2015" name="Int. J. Syst. Evol. Microbiol.">
        <title>Winogradskyella litoriviva sp. nov., isolated from coastal seawater.</title>
        <authorList>
            <person name="Nedashkovskaya O.I."/>
            <person name="Kukhlevskiy A.D."/>
            <person name="Zhukova N.V."/>
            <person name="Kim S.J."/>
            <person name="Rhee S.K."/>
            <person name="Mikhailov V.V."/>
        </authorList>
    </citation>
    <scope>NUCLEOTIDE SEQUENCE [LARGE SCALE GENOMIC DNA]</scope>
    <source>
        <strain evidence="5 6">KMM6491</strain>
    </source>
</reference>
<evidence type="ECO:0008006" key="7">
    <source>
        <dbReference type="Google" id="ProtNLM"/>
    </source>
</evidence>